<dbReference type="InterPro" id="IPR003601">
    <property type="entry name" value="Topo_IA_2"/>
</dbReference>
<dbReference type="InterPro" id="IPR013825">
    <property type="entry name" value="Topo_IA_cen_sub2"/>
</dbReference>
<dbReference type="PROSITE" id="PS00396">
    <property type="entry name" value="TOPO_IA_1"/>
    <property type="match status" value="1"/>
</dbReference>
<organism evidence="15 16">
    <name type="scientific">Acetonema longum DSM 6540</name>
    <dbReference type="NCBI Taxonomy" id="1009370"/>
    <lineage>
        <taxon>Bacteria</taxon>
        <taxon>Bacillati</taxon>
        <taxon>Bacillota</taxon>
        <taxon>Negativicutes</taxon>
        <taxon>Acetonemataceae</taxon>
        <taxon>Acetonema</taxon>
    </lineage>
</organism>
<evidence type="ECO:0000256" key="8">
    <source>
        <dbReference type="ARBA" id="ARBA00023235"/>
    </source>
</evidence>
<name>F7NJM1_9FIRM</name>
<evidence type="ECO:0000256" key="10">
    <source>
        <dbReference type="ARBA" id="ARBA00031985"/>
    </source>
</evidence>
<evidence type="ECO:0000256" key="7">
    <source>
        <dbReference type="ARBA" id="ARBA00023125"/>
    </source>
</evidence>
<dbReference type="PROSITE" id="PS52039">
    <property type="entry name" value="TOPO_IA_2"/>
    <property type="match status" value="1"/>
</dbReference>
<dbReference type="InterPro" id="IPR000380">
    <property type="entry name" value="Topo_IA"/>
</dbReference>
<feature type="domain" description="Toprim" evidence="13">
    <location>
        <begin position="1"/>
        <end position="134"/>
    </location>
</feature>
<dbReference type="eggNOG" id="COG0550">
    <property type="taxonomic scope" value="Bacteria"/>
</dbReference>
<dbReference type="InterPro" id="IPR023405">
    <property type="entry name" value="Topo_IA_core_domain"/>
</dbReference>
<dbReference type="Gene3D" id="1.10.290.10">
    <property type="entry name" value="Topoisomerase I, domain 4"/>
    <property type="match status" value="1"/>
</dbReference>
<dbReference type="OrthoDB" id="9803554at2"/>
<keyword evidence="8 15" id="KW-0413">Isomerase</keyword>
<dbReference type="SMART" id="SM00436">
    <property type="entry name" value="TOP1Bc"/>
    <property type="match status" value="1"/>
</dbReference>
<keyword evidence="16" id="KW-1185">Reference proteome</keyword>
<keyword evidence="7" id="KW-0238">DNA-binding</keyword>
<evidence type="ECO:0000256" key="4">
    <source>
        <dbReference type="ARBA" id="ARBA00022723"/>
    </source>
</evidence>
<gene>
    <name evidence="15" type="ORF">ALO_11384</name>
</gene>
<evidence type="ECO:0000256" key="1">
    <source>
        <dbReference type="ARBA" id="ARBA00000213"/>
    </source>
</evidence>
<reference evidence="15 16" key="1">
    <citation type="journal article" date="2011" name="EMBO J.">
        <title>Structural diversity of bacterial flagellar motors.</title>
        <authorList>
            <person name="Chen S."/>
            <person name="Beeby M."/>
            <person name="Murphy G.E."/>
            <person name="Leadbetter J.R."/>
            <person name="Hendrixson D.R."/>
            <person name="Briegel A."/>
            <person name="Li Z."/>
            <person name="Shi J."/>
            <person name="Tocheva E.I."/>
            <person name="Muller A."/>
            <person name="Dobro M.J."/>
            <person name="Jensen G.J."/>
        </authorList>
    </citation>
    <scope>NUCLEOTIDE SEQUENCE [LARGE SCALE GENOMIC DNA]</scope>
    <source>
        <strain evidence="15 16">DSM 6540</strain>
    </source>
</reference>
<dbReference type="PROSITE" id="PS50880">
    <property type="entry name" value="TOPRIM"/>
    <property type="match status" value="1"/>
</dbReference>
<dbReference type="InterPro" id="IPR023406">
    <property type="entry name" value="Topo_IA_AS"/>
</dbReference>
<evidence type="ECO:0000313" key="16">
    <source>
        <dbReference type="Proteomes" id="UP000003240"/>
    </source>
</evidence>
<dbReference type="InterPro" id="IPR005738">
    <property type="entry name" value="TopoIII"/>
</dbReference>
<proteinExistence type="inferred from homology"/>
<evidence type="ECO:0000256" key="11">
    <source>
        <dbReference type="ARBA" id="ARBA00032235"/>
    </source>
</evidence>
<evidence type="ECO:0000259" key="14">
    <source>
        <dbReference type="PROSITE" id="PS52039"/>
    </source>
</evidence>
<evidence type="ECO:0000313" key="15">
    <source>
        <dbReference type="EMBL" id="EGO63766.1"/>
    </source>
</evidence>
<dbReference type="EMBL" id="AFGF01000093">
    <property type="protein sequence ID" value="EGO63766.1"/>
    <property type="molecule type" value="Genomic_DNA"/>
</dbReference>
<dbReference type="GO" id="GO:0043597">
    <property type="term" value="C:cytoplasmic replication fork"/>
    <property type="evidence" value="ECO:0007669"/>
    <property type="project" value="TreeGrafter"/>
</dbReference>
<dbReference type="Gene3D" id="1.10.460.10">
    <property type="entry name" value="Topoisomerase I, domain 2"/>
    <property type="match status" value="1"/>
</dbReference>
<dbReference type="Gene3D" id="3.40.50.140">
    <property type="match status" value="1"/>
</dbReference>
<keyword evidence="6" id="KW-0799">Topoisomerase</keyword>
<protein>
    <recommendedName>
        <fullName evidence="3">DNA topoisomerase</fullName>
        <ecNumber evidence="3">5.6.2.1</ecNumber>
    </recommendedName>
    <alternativeName>
        <fullName evidence="12">Omega-protein</fullName>
    </alternativeName>
    <alternativeName>
        <fullName evidence="11">Relaxing enzyme</fullName>
    </alternativeName>
    <alternativeName>
        <fullName evidence="9">Swivelase</fullName>
    </alternativeName>
    <alternativeName>
        <fullName evidence="10">Untwisting enzyme</fullName>
    </alternativeName>
</protein>
<dbReference type="RefSeq" id="WP_004095637.1">
    <property type="nucleotide sequence ID" value="NZ_AFGF01000093.1"/>
</dbReference>
<feature type="non-terminal residue" evidence="15">
    <location>
        <position position="640"/>
    </location>
</feature>
<evidence type="ECO:0000256" key="3">
    <source>
        <dbReference type="ARBA" id="ARBA00012891"/>
    </source>
</evidence>
<dbReference type="InterPro" id="IPR034144">
    <property type="entry name" value="TOPRIM_TopoIII"/>
</dbReference>
<dbReference type="PRINTS" id="PR00417">
    <property type="entry name" value="PRTPISMRASEI"/>
</dbReference>
<dbReference type="Gene3D" id="2.70.20.10">
    <property type="entry name" value="Topoisomerase I, domain 3"/>
    <property type="match status" value="1"/>
</dbReference>
<dbReference type="EC" id="5.6.2.1" evidence="3"/>
<evidence type="ECO:0000256" key="5">
    <source>
        <dbReference type="ARBA" id="ARBA00022842"/>
    </source>
</evidence>
<dbReference type="InterPro" id="IPR003602">
    <property type="entry name" value="Topo_IA_DNA-bd_dom"/>
</dbReference>
<evidence type="ECO:0000256" key="12">
    <source>
        <dbReference type="ARBA" id="ARBA00032877"/>
    </source>
</evidence>
<comment type="catalytic activity">
    <reaction evidence="1">
        <text>ATP-independent breakage of single-stranded DNA, followed by passage and rejoining.</text>
        <dbReference type="EC" id="5.6.2.1"/>
    </reaction>
</comment>
<evidence type="ECO:0000256" key="2">
    <source>
        <dbReference type="ARBA" id="ARBA00009446"/>
    </source>
</evidence>
<evidence type="ECO:0000259" key="13">
    <source>
        <dbReference type="PROSITE" id="PS50880"/>
    </source>
</evidence>
<evidence type="ECO:0000256" key="9">
    <source>
        <dbReference type="ARBA" id="ARBA00030003"/>
    </source>
</evidence>
<dbReference type="AlphaFoldDB" id="F7NJM1"/>
<dbReference type="STRING" id="1009370.ALO_11384"/>
<keyword evidence="4" id="KW-0479">Metal-binding</keyword>
<dbReference type="GO" id="GO:0046872">
    <property type="term" value="F:metal ion binding"/>
    <property type="evidence" value="ECO:0007669"/>
    <property type="project" value="UniProtKB-KW"/>
</dbReference>
<dbReference type="SMART" id="SM00493">
    <property type="entry name" value="TOPRIM"/>
    <property type="match status" value="1"/>
</dbReference>
<dbReference type="GO" id="GO:0003917">
    <property type="term" value="F:DNA topoisomerase type I (single strand cut, ATP-independent) activity"/>
    <property type="evidence" value="ECO:0007669"/>
    <property type="project" value="UniProtKB-EC"/>
</dbReference>
<evidence type="ECO:0000256" key="6">
    <source>
        <dbReference type="ARBA" id="ARBA00023029"/>
    </source>
</evidence>
<dbReference type="GO" id="GO:0006265">
    <property type="term" value="P:DNA topological change"/>
    <property type="evidence" value="ECO:0007669"/>
    <property type="project" value="InterPro"/>
</dbReference>
<feature type="domain" description="Topo IA-type catalytic" evidence="14">
    <location>
        <begin position="151"/>
        <end position="601"/>
    </location>
</feature>
<dbReference type="GO" id="GO:0003677">
    <property type="term" value="F:DNA binding"/>
    <property type="evidence" value="ECO:0007669"/>
    <property type="project" value="UniProtKB-KW"/>
</dbReference>
<dbReference type="Pfam" id="PF01131">
    <property type="entry name" value="Topoisom_bac"/>
    <property type="match status" value="1"/>
</dbReference>
<comment type="similarity">
    <text evidence="2">Belongs to the type IA topoisomerase family.</text>
</comment>
<keyword evidence="5" id="KW-0460">Magnesium</keyword>
<dbReference type="NCBIfam" id="TIGR01056">
    <property type="entry name" value="topB"/>
    <property type="match status" value="1"/>
</dbReference>
<dbReference type="PANTHER" id="PTHR11390:SF21">
    <property type="entry name" value="DNA TOPOISOMERASE 3-ALPHA"/>
    <property type="match status" value="1"/>
</dbReference>
<dbReference type="Proteomes" id="UP000003240">
    <property type="component" value="Unassembled WGS sequence"/>
</dbReference>
<dbReference type="SMART" id="SM00437">
    <property type="entry name" value="TOP1Ac"/>
    <property type="match status" value="1"/>
</dbReference>
<dbReference type="SUPFAM" id="SSF56712">
    <property type="entry name" value="Prokaryotic type I DNA topoisomerase"/>
    <property type="match status" value="1"/>
</dbReference>
<dbReference type="InterPro" id="IPR013497">
    <property type="entry name" value="Topo_IA_cen"/>
</dbReference>
<dbReference type="Pfam" id="PF01751">
    <property type="entry name" value="Toprim"/>
    <property type="match status" value="1"/>
</dbReference>
<dbReference type="CDD" id="cd03362">
    <property type="entry name" value="TOPRIM_TopoIA_TopoIII"/>
    <property type="match status" value="1"/>
</dbReference>
<dbReference type="GO" id="GO:0006310">
    <property type="term" value="P:DNA recombination"/>
    <property type="evidence" value="ECO:0007669"/>
    <property type="project" value="TreeGrafter"/>
</dbReference>
<dbReference type="NCBIfam" id="NF005829">
    <property type="entry name" value="PRK07726.1"/>
    <property type="match status" value="1"/>
</dbReference>
<dbReference type="InterPro" id="IPR006171">
    <property type="entry name" value="TOPRIM_dom"/>
</dbReference>
<dbReference type="GO" id="GO:0006281">
    <property type="term" value="P:DNA repair"/>
    <property type="evidence" value="ECO:0007669"/>
    <property type="project" value="TreeGrafter"/>
</dbReference>
<comment type="caution">
    <text evidence="15">The sequence shown here is derived from an EMBL/GenBank/DDBJ whole genome shotgun (WGS) entry which is preliminary data.</text>
</comment>
<dbReference type="InterPro" id="IPR013824">
    <property type="entry name" value="Topo_IA_cen_sub1"/>
</dbReference>
<dbReference type="InterPro" id="IPR013826">
    <property type="entry name" value="Topo_IA_cen_sub3"/>
</dbReference>
<accession>F7NJM1</accession>
<dbReference type="PANTHER" id="PTHR11390">
    <property type="entry name" value="PROKARYOTIC DNA TOPOISOMERASE"/>
    <property type="match status" value="1"/>
</dbReference>
<sequence>MRVWIAEKPSVGRELAKYLGKGAQKKGYIEITGTSDVVTWLFGHILQQKTPQMYDPFYNSWSPALLPIVPQRWELFVKPEAKEQFQTIKDLLKRADEIVHAGDPDREGQLLVDELLEYLKNRKPVKRLLLNALDEITIKRALRDLRNNADFQPLTESAVARSRADWLIGMNLTRAYTAMARQAGYDEVMRIGRVKTPTMALVVRREREIREFRPTKHYGIKVDLEQTEKCFSAVWLIPEEFSGCDSEGRILKRELVENITQEILQSVKNGETFRIEDVTRRETAEAPLLPLSLSALQIQAGKLGYTPQQVLDIAQKLYEMKLTTYPRSDCDYLPEAQFKDAKVIFENLARAGWQTEMAGADMSRKSRAWADEKITAHHAISPTTLPCDQAKLTREQQDIYALIARAYLAQFYPPYRFSKTVLRIRIGNHIFLGTGKVVLEQGWRSLYKAETDDEKSEEEAVLPDLQNGDTVSLRELTLQEKITKAPKRFNLSSIIEAMKNIHHYVREETFKAQMKECSGIGTEATRAGILDELVQGRFLRLEKNVLYATDIAEKLFDALPEALAYPDITAIWEDKLTRIAENNFSADAFLDATTDFVKTLLGEAKGKTISAMEGQILCPVCKKGFLKRRSGKKKGTCFWG</sequence>